<name>A0AC61RKE1_9BACT</name>
<keyword evidence="2" id="KW-1185">Reference proteome</keyword>
<proteinExistence type="predicted"/>
<keyword evidence="1" id="KW-0436">Ligase</keyword>
<gene>
    <name evidence="1" type="primary">serS</name>
    <name evidence="1" type="ORF">E5331_13520</name>
</gene>
<organism evidence="1 2">
    <name type="scientific">Lepagella muris</name>
    <dbReference type="NCBI Taxonomy" id="3032870"/>
    <lineage>
        <taxon>Bacteria</taxon>
        <taxon>Pseudomonadati</taxon>
        <taxon>Bacteroidota</taxon>
        <taxon>Bacteroidia</taxon>
        <taxon>Bacteroidales</taxon>
        <taxon>Muribaculaceae</taxon>
        <taxon>Lepagella</taxon>
    </lineage>
</organism>
<dbReference type="EMBL" id="SRYB01000021">
    <property type="protein sequence ID" value="TGY77720.1"/>
    <property type="molecule type" value="Genomic_DNA"/>
</dbReference>
<dbReference type="Proteomes" id="UP000306319">
    <property type="component" value="Unassembled WGS sequence"/>
</dbReference>
<comment type="caution">
    <text evidence="1">The sequence shown here is derived from an EMBL/GenBank/DDBJ whole genome shotgun (WGS) entry which is preliminary data.</text>
</comment>
<dbReference type="EC" id="6.1.1.11" evidence="1"/>
<reference evidence="1" key="1">
    <citation type="submission" date="2019-04" db="EMBL/GenBank/DDBJ databases">
        <title>Microbes associate with the intestines of laboratory mice.</title>
        <authorList>
            <person name="Navarre W."/>
            <person name="Wong E."/>
            <person name="Huang K."/>
            <person name="Tropini C."/>
            <person name="Ng K."/>
            <person name="Yu B."/>
        </authorList>
    </citation>
    <scope>NUCLEOTIDE SEQUENCE</scope>
    <source>
        <strain evidence="1">NM04_E33</strain>
    </source>
</reference>
<sequence>MLTLQTIKADPDFVVKRLAVKGFDGKAVITEILEIDAERRRLQQKCDNDASELKKLAASIGALMKSGDKDKAEEAKARVAAIKGESKGLQDCLEDCEKKMLNLLLTVPNLPCADVPEGLTAAENVVEKEGGQIPDLGPDALPHWELAKKYNIIDFELGVKVTGAGFPFYVGKGARLQRALIQFFLDEAWKAGYIEVEPPFVVNAASGYGTGQLPDKEGQMYHVTVDDLYLIPTAEVPVTNIYRDVIIPGSELPKKNCAYSPCWRREAGSYGKDVRGLNRLHQFDKVEIVRIEKPENSYAALEEMKDHVQGLLEKLGLPWHILRLCGGDMSFTSAITFDFEVWSAAQERWLEVSSVSNFETYQANRLKCRYRDEDKKIKLCHTLNGSALALPRIVAALLENNQTPEGIVVPECLRKYTGFDIIN</sequence>
<protein>
    <submittedName>
        <fullName evidence="1">Serine--tRNA ligase</fullName>
        <ecNumber evidence="1">6.1.1.11</ecNumber>
    </submittedName>
</protein>
<accession>A0AC61RKE1</accession>
<evidence type="ECO:0000313" key="2">
    <source>
        <dbReference type="Proteomes" id="UP000306319"/>
    </source>
</evidence>
<evidence type="ECO:0000313" key="1">
    <source>
        <dbReference type="EMBL" id="TGY77720.1"/>
    </source>
</evidence>